<dbReference type="SUPFAM" id="SSF53756">
    <property type="entry name" value="UDP-Glycosyltransferase/glycogen phosphorylase"/>
    <property type="match status" value="1"/>
</dbReference>
<dbReference type="GO" id="GO:0016757">
    <property type="term" value="F:glycosyltransferase activity"/>
    <property type="evidence" value="ECO:0007669"/>
    <property type="project" value="TreeGrafter"/>
</dbReference>
<dbReference type="EMBL" id="QYUP01000008">
    <property type="protein sequence ID" value="RJG27625.1"/>
    <property type="molecule type" value="Genomic_DNA"/>
</dbReference>
<gene>
    <name evidence="2" type="ORF">D3872_00570</name>
</gene>
<dbReference type="OrthoDB" id="6501921at2"/>
<sequence>MRIGILSYPMLFQREGSLQIQMRETIRALNELERIDGEPIAVELVDPCRSRLDDYDLVHVFAAVHGNHRIVEAASELGVPVILSPLISPGWNRSSGTRARVADRLLSNLTAWNVETSYAQTRRALQLATHIVALGEAEKRAIGDAFLVSPSRIRVFPNGIAPQFFHADGAHFRARTGITGPFVLMVGSIGPQKNQLGMAHALSEMALPFVLIGEARERDQDYLAQVRQVRGVTCIGKLRHDDRLLASAFAAASVFALPTQPGVLPMTVFEALAAGTPVVTSADSELGMADNAFALRRVAPDDVTGLKRAVMGFIDEPPEAARVRALVRNYTWDRIAQDIARCYAEVVGAAPGRAEMTALLQRPPFSINSSYNRP</sequence>
<dbReference type="CDD" id="cd03801">
    <property type="entry name" value="GT4_PimA-like"/>
    <property type="match status" value="1"/>
</dbReference>
<keyword evidence="1 2" id="KW-0808">Transferase</keyword>
<dbReference type="AlphaFoldDB" id="A0A418Y8E9"/>
<dbReference type="PANTHER" id="PTHR46401">
    <property type="entry name" value="GLYCOSYLTRANSFERASE WBBK-RELATED"/>
    <property type="match status" value="1"/>
</dbReference>
<keyword evidence="3" id="KW-1185">Reference proteome</keyword>
<organism evidence="2 3">
    <name type="scientific">Massilia cavernae</name>
    <dbReference type="NCBI Taxonomy" id="2320864"/>
    <lineage>
        <taxon>Bacteria</taxon>
        <taxon>Pseudomonadati</taxon>
        <taxon>Pseudomonadota</taxon>
        <taxon>Betaproteobacteria</taxon>
        <taxon>Burkholderiales</taxon>
        <taxon>Oxalobacteraceae</taxon>
        <taxon>Telluria group</taxon>
        <taxon>Massilia</taxon>
    </lineage>
</organism>
<dbReference type="Pfam" id="PF13692">
    <property type="entry name" value="Glyco_trans_1_4"/>
    <property type="match status" value="1"/>
</dbReference>
<dbReference type="Proteomes" id="UP000284006">
    <property type="component" value="Unassembled WGS sequence"/>
</dbReference>
<evidence type="ECO:0000313" key="2">
    <source>
        <dbReference type="EMBL" id="RJG27625.1"/>
    </source>
</evidence>
<comment type="caution">
    <text evidence="2">The sequence shown here is derived from an EMBL/GenBank/DDBJ whole genome shotgun (WGS) entry which is preliminary data.</text>
</comment>
<dbReference type="PANTHER" id="PTHR46401:SF2">
    <property type="entry name" value="GLYCOSYLTRANSFERASE WBBK-RELATED"/>
    <property type="match status" value="1"/>
</dbReference>
<dbReference type="Gene3D" id="3.40.50.2000">
    <property type="entry name" value="Glycogen Phosphorylase B"/>
    <property type="match status" value="2"/>
</dbReference>
<accession>A0A418Y8E9</accession>
<dbReference type="GO" id="GO:0009103">
    <property type="term" value="P:lipopolysaccharide biosynthetic process"/>
    <property type="evidence" value="ECO:0007669"/>
    <property type="project" value="TreeGrafter"/>
</dbReference>
<proteinExistence type="predicted"/>
<reference evidence="2 3" key="1">
    <citation type="submission" date="2018-09" db="EMBL/GenBank/DDBJ databases">
        <authorList>
            <person name="Zhu H."/>
        </authorList>
    </citation>
    <scope>NUCLEOTIDE SEQUENCE [LARGE SCALE GENOMIC DNA]</scope>
    <source>
        <strain evidence="2 3">K1S02-61</strain>
    </source>
</reference>
<evidence type="ECO:0000313" key="3">
    <source>
        <dbReference type="Proteomes" id="UP000284006"/>
    </source>
</evidence>
<dbReference type="RefSeq" id="WP_119808971.1">
    <property type="nucleotide sequence ID" value="NZ_QYUP01000008.1"/>
</dbReference>
<evidence type="ECO:0000256" key="1">
    <source>
        <dbReference type="ARBA" id="ARBA00022679"/>
    </source>
</evidence>
<name>A0A418Y8E9_9BURK</name>
<protein>
    <submittedName>
        <fullName evidence="2">Glycosyltransferase</fullName>
    </submittedName>
</protein>